<evidence type="ECO:0000313" key="2">
    <source>
        <dbReference type="Proteomes" id="UP000215914"/>
    </source>
</evidence>
<evidence type="ECO:0000313" key="1">
    <source>
        <dbReference type="EMBL" id="KAF5813847.1"/>
    </source>
</evidence>
<sequence>MDMDFDDMDFDEDEVSQVQQQEPVVDPLDGHTYLTFLLGSIRHERCAKLCTMEIGGHVEIDWEVIETLTKDGRAREIVGLDTPFACLFQITTEDSYRGLTIEFLSSFIYKPHPDDYVEDPEHLVHEIFFHLVSHEF</sequence>
<dbReference type="EMBL" id="MNCJ02000318">
    <property type="protein sequence ID" value="KAF5813847.1"/>
    <property type="molecule type" value="Genomic_DNA"/>
</dbReference>
<accession>A0A9K3NUK6</accession>
<comment type="caution">
    <text evidence="1">The sequence shown here is derived from an EMBL/GenBank/DDBJ whole genome shotgun (WGS) entry which is preliminary data.</text>
</comment>
<proteinExistence type="predicted"/>
<reference evidence="1" key="2">
    <citation type="submission" date="2020-06" db="EMBL/GenBank/DDBJ databases">
        <title>Helianthus annuus Genome sequencing and assembly Release 2.</title>
        <authorList>
            <person name="Gouzy J."/>
            <person name="Langlade N."/>
            <person name="Munos S."/>
        </authorList>
    </citation>
    <scope>NUCLEOTIDE SEQUENCE</scope>
    <source>
        <tissue evidence="1">Leaves</tissue>
    </source>
</reference>
<protein>
    <submittedName>
        <fullName evidence="1">Uncharacterized protein</fullName>
    </submittedName>
</protein>
<reference evidence="1" key="1">
    <citation type="journal article" date="2017" name="Nature">
        <title>The sunflower genome provides insights into oil metabolism, flowering and Asterid evolution.</title>
        <authorList>
            <person name="Badouin H."/>
            <person name="Gouzy J."/>
            <person name="Grassa C.J."/>
            <person name="Murat F."/>
            <person name="Staton S.E."/>
            <person name="Cottret L."/>
            <person name="Lelandais-Briere C."/>
            <person name="Owens G.L."/>
            <person name="Carrere S."/>
            <person name="Mayjonade B."/>
            <person name="Legrand L."/>
            <person name="Gill N."/>
            <person name="Kane N.C."/>
            <person name="Bowers J.E."/>
            <person name="Hubner S."/>
            <person name="Bellec A."/>
            <person name="Berard A."/>
            <person name="Berges H."/>
            <person name="Blanchet N."/>
            <person name="Boniface M.C."/>
            <person name="Brunel D."/>
            <person name="Catrice O."/>
            <person name="Chaidir N."/>
            <person name="Claudel C."/>
            <person name="Donnadieu C."/>
            <person name="Faraut T."/>
            <person name="Fievet G."/>
            <person name="Helmstetter N."/>
            <person name="King M."/>
            <person name="Knapp S.J."/>
            <person name="Lai Z."/>
            <person name="Le Paslier M.C."/>
            <person name="Lippi Y."/>
            <person name="Lorenzon L."/>
            <person name="Mandel J.R."/>
            <person name="Marage G."/>
            <person name="Marchand G."/>
            <person name="Marquand E."/>
            <person name="Bret-Mestries E."/>
            <person name="Morien E."/>
            <person name="Nambeesan S."/>
            <person name="Nguyen T."/>
            <person name="Pegot-Espagnet P."/>
            <person name="Pouilly N."/>
            <person name="Raftis F."/>
            <person name="Sallet E."/>
            <person name="Schiex T."/>
            <person name="Thomas J."/>
            <person name="Vandecasteele C."/>
            <person name="Vares D."/>
            <person name="Vear F."/>
            <person name="Vautrin S."/>
            <person name="Crespi M."/>
            <person name="Mangin B."/>
            <person name="Burke J.M."/>
            <person name="Salse J."/>
            <person name="Munos S."/>
            <person name="Vincourt P."/>
            <person name="Rieseberg L.H."/>
            <person name="Langlade N.B."/>
        </authorList>
    </citation>
    <scope>NUCLEOTIDE SEQUENCE</scope>
    <source>
        <tissue evidence="1">Leaves</tissue>
    </source>
</reference>
<gene>
    <name evidence="1" type="ORF">HanXRQr2_Chr03g0103531</name>
</gene>
<dbReference type="AlphaFoldDB" id="A0A9K3NUK6"/>
<dbReference type="Gramene" id="mRNA:HanXRQr2_Chr03g0103531">
    <property type="protein sequence ID" value="CDS:HanXRQr2_Chr03g0103531.1"/>
    <property type="gene ID" value="HanXRQr2_Chr03g0103531"/>
</dbReference>
<dbReference type="Proteomes" id="UP000215914">
    <property type="component" value="Unassembled WGS sequence"/>
</dbReference>
<organism evidence="1 2">
    <name type="scientific">Helianthus annuus</name>
    <name type="common">Common sunflower</name>
    <dbReference type="NCBI Taxonomy" id="4232"/>
    <lineage>
        <taxon>Eukaryota</taxon>
        <taxon>Viridiplantae</taxon>
        <taxon>Streptophyta</taxon>
        <taxon>Embryophyta</taxon>
        <taxon>Tracheophyta</taxon>
        <taxon>Spermatophyta</taxon>
        <taxon>Magnoliopsida</taxon>
        <taxon>eudicotyledons</taxon>
        <taxon>Gunneridae</taxon>
        <taxon>Pentapetalae</taxon>
        <taxon>asterids</taxon>
        <taxon>campanulids</taxon>
        <taxon>Asterales</taxon>
        <taxon>Asteraceae</taxon>
        <taxon>Asteroideae</taxon>
        <taxon>Heliantheae alliance</taxon>
        <taxon>Heliantheae</taxon>
        <taxon>Helianthus</taxon>
    </lineage>
</organism>
<keyword evidence="2" id="KW-1185">Reference proteome</keyword>
<name>A0A9K3NUK6_HELAN</name>